<dbReference type="AlphaFoldDB" id="A0A9W8MDB7"/>
<feature type="domain" description="DUF6533" evidence="2">
    <location>
        <begin position="7"/>
        <end position="39"/>
    </location>
</feature>
<dbReference type="OrthoDB" id="2638860at2759"/>
<keyword evidence="1" id="KW-0812">Transmembrane</keyword>
<dbReference type="EMBL" id="JANBPK010001064">
    <property type="protein sequence ID" value="KAJ2926361.1"/>
    <property type="molecule type" value="Genomic_DNA"/>
</dbReference>
<organism evidence="3 4">
    <name type="scientific">Candolleomyces eurysporus</name>
    <dbReference type="NCBI Taxonomy" id="2828524"/>
    <lineage>
        <taxon>Eukaryota</taxon>
        <taxon>Fungi</taxon>
        <taxon>Dikarya</taxon>
        <taxon>Basidiomycota</taxon>
        <taxon>Agaricomycotina</taxon>
        <taxon>Agaricomycetes</taxon>
        <taxon>Agaricomycetidae</taxon>
        <taxon>Agaricales</taxon>
        <taxon>Agaricineae</taxon>
        <taxon>Psathyrellaceae</taxon>
        <taxon>Candolleomyces</taxon>
    </lineage>
</organism>
<proteinExistence type="predicted"/>
<keyword evidence="1" id="KW-0472">Membrane</keyword>
<name>A0A9W8MDB7_9AGAR</name>
<feature type="transmembrane region" description="Helical" evidence="1">
    <location>
        <begin position="31"/>
        <end position="50"/>
    </location>
</feature>
<reference evidence="3" key="1">
    <citation type="submission" date="2022-06" db="EMBL/GenBank/DDBJ databases">
        <title>Genome Sequence of Candolleomyces eurysporus.</title>
        <authorList>
            <person name="Buettner E."/>
        </authorList>
    </citation>
    <scope>NUCLEOTIDE SEQUENCE</scope>
    <source>
        <strain evidence="3">VTCC 930004</strain>
    </source>
</reference>
<accession>A0A9W8MDB7</accession>
<keyword evidence="4" id="KW-1185">Reference proteome</keyword>
<dbReference type="Proteomes" id="UP001140091">
    <property type="component" value="Unassembled WGS sequence"/>
</dbReference>
<dbReference type="Pfam" id="PF20151">
    <property type="entry name" value="DUF6533"/>
    <property type="match status" value="1"/>
</dbReference>
<sequence length="69" mass="8419">MTLFVQVADWSYTLPFEIEVIWPAKWSLAKVLYILNRYFLADMFLYYVYLERANVEVRQTSSRCKDRWA</sequence>
<gene>
    <name evidence="3" type="ORF">H1R20_g10721</name>
</gene>
<evidence type="ECO:0000259" key="2">
    <source>
        <dbReference type="Pfam" id="PF20151"/>
    </source>
</evidence>
<comment type="caution">
    <text evidence="3">The sequence shown here is derived from an EMBL/GenBank/DDBJ whole genome shotgun (WGS) entry which is preliminary data.</text>
</comment>
<evidence type="ECO:0000313" key="4">
    <source>
        <dbReference type="Proteomes" id="UP001140091"/>
    </source>
</evidence>
<dbReference type="InterPro" id="IPR045340">
    <property type="entry name" value="DUF6533"/>
</dbReference>
<protein>
    <recommendedName>
        <fullName evidence="2">DUF6533 domain-containing protein</fullName>
    </recommendedName>
</protein>
<feature type="non-terminal residue" evidence="3">
    <location>
        <position position="69"/>
    </location>
</feature>
<evidence type="ECO:0000313" key="3">
    <source>
        <dbReference type="EMBL" id="KAJ2926361.1"/>
    </source>
</evidence>
<keyword evidence="1" id="KW-1133">Transmembrane helix</keyword>
<evidence type="ECO:0000256" key="1">
    <source>
        <dbReference type="SAM" id="Phobius"/>
    </source>
</evidence>